<protein>
    <submittedName>
        <fullName evidence="7">Flavocytochrome c</fullName>
    </submittedName>
</protein>
<keyword evidence="4 5" id="KW-0560">Oxidoreductase</keyword>
<feature type="domain" description="FAD-dependent oxidoreductase 2 FAD-binding" evidence="6">
    <location>
        <begin position="37"/>
        <end position="454"/>
    </location>
</feature>
<dbReference type="InterPro" id="IPR050315">
    <property type="entry name" value="FAD-oxidoreductase_2"/>
</dbReference>
<dbReference type="RefSeq" id="WP_237978424.1">
    <property type="nucleotide sequence ID" value="NZ_JAKNCT010000005.1"/>
</dbReference>
<evidence type="ECO:0000259" key="6">
    <source>
        <dbReference type="Pfam" id="PF00890"/>
    </source>
</evidence>
<dbReference type="InterPro" id="IPR010960">
    <property type="entry name" value="Flavocytochrome_c"/>
</dbReference>
<dbReference type="NCBIfam" id="TIGR01813">
    <property type="entry name" value="flavo_cyto_c"/>
    <property type="match status" value="1"/>
</dbReference>
<dbReference type="SUPFAM" id="SSF51905">
    <property type="entry name" value="FAD/NAD(P)-binding domain"/>
    <property type="match status" value="1"/>
</dbReference>
<keyword evidence="2 5" id="KW-0285">Flavoprotein</keyword>
<dbReference type="Gene3D" id="3.50.50.60">
    <property type="entry name" value="FAD/NAD(P)-binding domain"/>
    <property type="match status" value="1"/>
</dbReference>
<name>A0ABS9MQ73_9BURK</name>
<sequence length="481" mass="51295">MKRRVLVAGLASAAALGGGLEAARARPQGPRLDGPADVLVVGSGLAGLSAAVAAREAGAESVIVLEKDYLLGGHSAIANGYFAAVRLGGRNRTEYETAVQQMIADMNLTGKSAGDQRLIETLVRGTGPALRWLSRHGVVWMNSTYEALGGLAPRCYVSSFERGGYDFVRALSRSARRLGVEIRFSSRATAIGRSGSNLVVTVNGRTPVTARSVVLATGGFGDNPQMRMRYDPRLTEDIRSTANPYGEEHDTAMGDGIALGESLGAALVDMDQILTIPYSGGRLTNYVGADIYLTRDGRRFVREDAPMNAISEAVWKLPTHDFWVVTDSQSAKGASRNVKLIKGLVKTADSLNAAARGMGIDPDRFRAVMARYNESAKSGRDPEFGRTMFTQQIIRPPFYYGLEKPYVHFCNGGLKFSPEGKVLRADLSAVDGLFAAGEVTGGLHGRGRLGGCSLPDCVVFGHIAGKSAAARARRLKAGRRA</sequence>
<comment type="similarity">
    <text evidence="5">Belongs to the FAD-dependent oxidoreductase 2 family. FRD/SDH subfamily.</text>
</comment>
<proteinExistence type="inferred from homology"/>
<reference evidence="7 8" key="1">
    <citation type="submission" date="2022-02" db="EMBL/GenBank/DDBJ databases">
        <title>Mesosutterella porci, a novel member of the family Sutterellaceae from pig feces.</title>
        <authorList>
            <person name="Wylensek D."/>
            <person name="Clavel T."/>
        </authorList>
    </citation>
    <scope>NUCLEOTIDE SEQUENCE [LARGE SCALE GENOMIC DNA]</scope>
    <source>
        <strain evidence="8">oilRF-744-wt-GAM-9</strain>
    </source>
</reference>
<evidence type="ECO:0000256" key="1">
    <source>
        <dbReference type="ARBA" id="ARBA00001974"/>
    </source>
</evidence>
<evidence type="ECO:0000313" key="7">
    <source>
        <dbReference type="EMBL" id="MCG5030768.1"/>
    </source>
</evidence>
<keyword evidence="3 5" id="KW-0274">FAD</keyword>
<dbReference type="InterPro" id="IPR003953">
    <property type="entry name" value="FAD-dep_OxRdtase_2_FAD-bd"/>
</dbReference>
<comment type="caution">
    <text evidence="7">The sequence shown here is derived from an EMBL/GenBank/DDBJ whole genome shotgun (WGS) entry which is preliminary data.</text>
</comment>
<dbReference type="InterPro" id="IPR027477">
    <property type="entry name" value="Succ_DH/fumarate_Rdtase_cat_sf"/>
</dbReference>
<evidence type="ECO:0000256" key="2">
    <source>
        <dbReference type="ARBA" id="ARBA00022630"/>
    </source>
</evidence>
<evidence type="ECO:0000256" key="3">
    <source>
        <dbReference type="ARBA" id="ARBA00022827"/>
    </source>
</evidence>
<dbReference type="Proteomes" id="UP001297600">
    <property type="component" value="Unassembled WGS sequence"/>
</dbReference>
<dbReference type="Gene3D" id="3.90.700.10">
    <property type="entry name" value="Succinate dehydrogenase/fumarate reductase flavoprotein, catalytic domain"/>
    <property type="match status" value="1"/>
</dbReference>
<dbReference type="PRINTS" id="PR00368">
    <property type="entry name" value="FADPNR"/>
</dbReference>
<dbReference type="SUPFAM" id="SSF56425">
    <property type="entry name" value="Succinate dehydrogenase/fumarate reductase flavoprotein, catalytic domain"/>
    <property type="match status" value="1"/>
</dbReference>
<keyword evidence="8" id="KW-1185">Reference proteome</keyword>
<evidence type="ECO:0000256" key="5">
    <source>
        <dbReference type="RuleBase" id="RU366062"/>
    </source>
</evidence>
<evidence type="ECO:0000313" key="8">
    <source>
        <dbReference type="Proteomes" id="UP001297600"/>
    </source>
</evidence>
<dbReference type="Pfam" id="PF00890">
    <property type="entry name" value="FAD_binding_2"/>
    <property type="match status" value="1"/>
</dbReference>
<gene>
    <name evidence="7" type="ORF">MAF45_04825</name>
</gene>
<dbReference type="InterPro" id="IPR036188">
    <property type="entry name" value="FAD/NAD-bd_sf"/>
</dbReference>
<accession>A0ABS9MQ73</accession>
<dbReference type="PANTHER" id="PTHR43400:SF7">
    <property type="entry name" value="FAD-DEPENDENT OXIDOREDUCTASE 2 FAD BINDING DOMAIN-CONTAINING PROTEIN"/>
    <property type="match status" value="1"/>
</dbReference>
<dbReference type="PANTHER" id="PTHR43400">
    <property type="entry name" value="FUMARATE REDUCTASE"/>
    <property type="match status" value="1"/>
</dbReference>
<dbReference type="EMBL" id="JAKNCT010000005">
    <property type="protein sequence ID" value="MCG5030768.1"/>
    <property type="molecule type" value="Genomic_DNA"/>
</dbReference>
<comment type="cofactor">
    <cofactor evidence="1">
        <name>FAD</name>
        <dbReference type="ChEBI" id="CHEBI:57692"/>
    </cofactor>
</comment>
<organism evidence="7 8">
    <name type="scientific">Mesosutterella porci</name>
    <dbReference type="NCBI Taxonomy" id="2915351"/>
    <lineage>
        <taxon>Bacteria</taxon>
        <taxon>Pseudomonadati</taxon>
        <taxon>Pseudomonadota</taxon>
        <taxon>Betaproteobacteria</taxon>
        <taxon>Burkholderiales</taxon>
        <taxon>Sutterellaceae</taxon>
        <taxon>Mesosutterella</taxon>
    </lineage>
</organism>
<evidence type="ECO:0000256" key="4">
    <source>
        <dbReference type="ARBA" id="ARBA00023002"/>
    </source>
</evidence>